<keyword evidence="5 11" id="KW-0812">Transmembrane</keyword>
<protein>
    <submittedName>
        <fullName evidence="15">TonB-dependent siderophore receptor</fullName>
    </submittedName>
</protein>
<evidence type="ECO:0000256" key="10">
    <source>
        <dbReference type="ARBA" id="ARBA00023237"/>
    </source>
</evidence>
<keyword evidence="2 11" id="KW-0813">Transport</keyword>
<evidence type="ECO:0000256" key="6">
    <source>
        <dbReference type="ARBA" id="ARBA00023004"/>
    </source>
</evidence>
<keyword evidence="9 11" id="KW-0472">Membrane</keyword>
<comment type="subcellular location">
    <subcellularLocation>
        <location evidence="1 11">Cell outer membrane</location>
        <topology evidence="1 11">Multi-pass membrane protein</topology>
    </subcellularLocation>
</comment>
<keyword evidence="15" id="KW-0675">Receptor</keyword>
<dbReference type="STRING" id="266265.Bxe_C0231"/>
<dbReference type="InterPro" id="IPR000531">
    <property type="entry name" value="Beta-barrel_TonB"/>
</dbReference>
<evidence type="ECO:0000256" key="5">
    <source>
        <dbReference type="ARBA" id="ARBA00022692"/>
    </source>
</evidence>
<evidence type="ECO:0000259" key="14">
    <source>
        <dbReference type="Pfam" id="PF07715"/>
    </source>
</evidence>
<evidence type="ECO:0000313" key="15">
    <source>
        <dbReference type="EMBL" id="ABE36155.1"/>
    </source>
</evidence>
<evidence type="ECO:0000256" key="11">
    <source>
        <dbReference type="PROSITE-ProRule" id="PRU01360"/>
    </source>
</evidence>
<dbReference type="Pfam" id="PF00593">
    <property type="entry name" value="TonB_dep_Rec_b-barrel"/>
    <property type="match status" value="1"/>
</dbReference>
<evidence type="ECO:0000256" key="8">
    <source>
        <dbReference type="ARBA" id="ARBA00023077"/>
    </source>
</evidence>
<dbReference type="OrthoDB" id="8538693at2"/>
<evidence type="ECO:0000256" key="4">
    <source>
        <dbReference type="ARBA" id="ARBA00022496"/>
    </source>
</evidence>
<dbReference type="Proteomes" id="UP000001817">
    <property type="component" value="Chromosome 3"/>
</dbReference>
<keyword evidence="6" id="KW-0408">Iron</keyword>
<dbReference type="PROSITE" id="PS52016">
    <property type="entry name" value="TONB_DEPENDENT_REC_3"/>
    <property type="match status" value="1"/>
</dbReference>
<keyword evidence="4" id="KW-0410">Iron transport</keyword>
<keyword evidence="3 11" id="KW-1134">Transmembrane beta strand</keyword>
<dbReference type="AlphaFoldDB" id="Q13ID4"/>
<accession>Q13ID4</accession>
<feature type="domain" description="TonB-dependent receptor-like beta-barrel" evidence="13">
    <location>
        <begin position="308"/>
        <end position="735"/>
    </location>
</feature>
<dbReference type="Pfam" id="PF07715">
    <property type="entry name" value="Plug"/>
    <property type="match status" value="1"/>
</dbReference>
<dbReference type="Gene3D" id="2.40.170.20">
    <property type="entry name" value="TonB-dependent receptor, beta-barrel domain"/>
    <property type="match status" value="1"/>
</dbReference>
<keyword evidence="8 12" id="KW-0798">TonB box</keyword>
<proteinExistence type="inferred from homology"/>
<dbReference type="GO" id="GO:0009279">
    <property type="term" value="C:cell outer membrane"/>
    <property type="evidence" value="ECO:0007669"/>
    <property type="project" value="UniProtKB-SubCell"/>
</dbReference>
<evidence type="ECO:0000256" key="3">
    <source>
        <dbReference type="ARBA" id="ARBA00022452"/>
    </source>
</evidence>
<evidence type="ECO:0000313" key="16">
    <source>
        <dbReference type="Proteomes" id="UP000001817"/>
    </source>
</evidence>
<feature type="domain" description="TonB-dependent receptor plug" evidence="14">
    <location>
        <begin position="109"/>
        <end position="219"/>
    </location>
</feature>
<evidence type="ECO:0000256" key="7">
    <source>
        <dbReference type="ARBA" id="ARBA00023065"/>
    </source>
</evidence>
<dbReference type="InterPro" id="IPR036942">
    <property type="entry name" value="Beta-barrel_TonB_sf"/>
</dbReference>
<dbReference type="RefSeq" id="WP_011493415.1">
    <property type="nucleotide sequence ID" value="NC_007953.1"/>
</dbReference>
<dbReference type="PANTHER" id="PTHR32552">
    <property type="entry name" value="FERRICHROME IRON RECEPTOR-RELATED"/>
    <property type="match status" value="1"/>
</dbReference>
<dbReference type="KEGG" id="bxb:DR64_8200"/>
<evidence type="ECO:0000259" key="13">
    <source>
        <dbReference type="Pfam" id="PF00593"/>
    </source>
</evidence>
<sequence length="771" mass="83321">MLRRKYNKRTTGSLRYDAAVLQCGRESGRFALNAGAMKLLPFSLISALATGFAHAQEPTAAPSAASSTTAATPFAASQAATATTVSATAATSTTLPEVTVTAERHVTDLKKTPVSVGVLGADRFTTGGVAQPGDLNAATASLVAGGPSQRTAGSGGIYIRGIGTGSPTYSSAVALYVDDVYIPRSLGNGLYMAFPDVERVEVLRGPQGTLYGMNSSAGARKVISLDPTDNSAWIQGTAGSYGALGVKAYVSHEIKPGLLYFSLAYGRYKDDGYTNDPVIGRSIDSTNTEVLRGKVRLTPTADTEALFSYDIERDRSDTYSYIAPNYPGSGIRTSYENTDPSIDRDISGVSLRLTKKFGDHLSLRSITAHRWISDGRYPLTQDGVPTDLYGWLLNIDQHQTSQEFQFNGDYDRFSFTTGAVYFSEDVTDFRPSWTSGVYKGIVSQIENKSYAAYAQGHYKITPQFGVTAGIRVNRDEQNYQNTGFASNAALQVLGTTFQTGQLTQNVNSVTPKIGIDYQWNPNIFSYASITKGEKSGGYNPVAASLAISQIAVSPERVLTYELGNKLTFWGGRAQLNTALFYNDFDDYQAAIGNAIINGQLINGSVTVNAGKARTYGAEFELTARPVSDLNVNTWLTVQQAEFQQFVNPTGAPTGNYVGNQLPYASHIIAGVHATYRLPLHVPGTTRIGATVRFLSHSYIDIANQQPLGAQTYIDAMAEYTSPSSNWTATFEVRNLLNRAYVLGYNVTPSIGLNAYNYSPPRTFMVSLRRDF</sequence>
<evidence type="ECO:0000256" key="2">
    <source>
        <dbReference type="ARBA" id="ARBA00022448"/>
    </source>
</evidence>
<dbReference type="eggNOG" id="COG4771">
    <property type="taxonomic scope" value="Bacteria"/>
</dbReference>
<dbReference type="SUPFAM" id="SSF56935">
    <property type="entry name" value="Porins"/>
    <property type="match status" value="1"/>
</dbReference>
<organism evidence="15 16">
    <name type="scientific">Paraburkholderia xenovorans (strain LB400)</name>
    <dbReference type="NCBI Taxonomy" id="266265"/>
    <lineage>
        <taxon>Bacteria</taxon>
        <taxon>Pseudomonadati</taxon>
        <taxon>Pseudomonadota</taxon>
        <taxon>Betaproteobacteria</taxon>
        <taxon>Burkholderiales</taxon>
        <taxon>Burkholderiaceae</taxon>
        <taxon>Paraburkholderia</taxon>
    </lineage>
</organism>
<dbReference type="InterPro" id="IPR039426">
    <property type="entry name" value="TonB-dep_rcpt-like"/>
</dbReference>
<evidence type="ECO:0000256" key="9">
    <source>
        <dbReference type="ARBA" id="ARBA00023136"/>
    </source>
</evidence>
<dbReference type="EMBL" id="CP000272">
    <property type="protein sequence ID" value="ABE36155.1"/>
    <property type="molecule type" value="Genomic_DNA"/>
</dbReference>
<name>Q13ID4_PARXL</name>
<dbReference type="InterPro" id="IPR012910">
    <property type="entry name" value="Plug_dom"/>
</dbReference>
<keyword evidence="16" id="KW-1185">Reference proteome</keyword>
<dbReference type="GO" id="GO:0006826">
    <property type="term" value="P:iron ion transport"/>
    <property type="evidence" value="ECO:0007669"/>
    <property type="project" value="UniProtKB-KW"/>
</dbReference>
<dbReference type="PANTHER" id="PTHR32552:SF81">
    <property type="entry name" value="TONB-DEPENDENT OUTER MEMBRANE RECEPTOR"/>
    <property type="match status" value="1"/>
</dbReference>
<reference evidence="15 16" key="1">
    <citation type="journal article" date="2006" name="Proc. Natl. Acad. Sci. U.S.A.">
        <title>Burkholderia xenovorans LB400 harbors a multi-replicon, 9.73-Mbp genome shaped for versatility.</title>
        <authorList>
            <person name="Chain P.S."/>
            <person name="Denef V.J."/>
            <person name="Konstantinidis K.T."/>
            <person name="Vergez L.M."/>
            <person name="Agullo L."/>
            <person name="Reyes V.L."/>
            <person name="Hauser L."/>
            <person name="Cordova M."/>
            <person name="Gomez L."/>
            <person name="Gonzalez M."/>
            <person name="Land M."/>
            <person name="Lao V."/>
            <person name="Larimer F."/>
            <person name="LiPuma J.J."/>
            <person name="Mahenthiralingam E."/>
            <person name="Malfatti S.A."/>
            <person name="Marx C.J."/>
            <person name="Parnell J.J."/>
            <person name="Ramette A."/>
            <person name="Richardson P."/>
            <person name="Seeger M."/>
            <person name="Smith D."/>
            <person name="Spilker T."/>
            <person name="Sul W.J."/>
            <person name="Tsoi T.V."/>
            <person name="Ulrich L.E."/>
            <person name="Zhulin I.B."/>
            <person name="Tiedje J.M."/>
        </authorList>
    </citation>
    <scope>NUCLEOTIDE SEQUENCE [LARGE SCALE GENOMIC DNA]</scope>
    <source>
        <strain evidence="15 16">LB400</strain>
    </source>
</reference>
<keyword evidence="10 11" id="KW-0998">Cell outer membrane</keyword>
<evidence type="ECO:0000256" key="12">
    <source>
        <dbReference type="RuleBase" id="RU003357"/>
    </source>
</evidence>
<comment type="similarity">
    <text evidence="11 12">Belongs to the TonB-dependent receptor family.</text>
</comment>
<gene>
    <name evidence="15" type="ORF">Bxe_C0231</name>
</gene>
<dbReference type="KEGG" id="bxe:Bxe_C0231"/>
<keyword evidence="7" id="KW-0406">Ion transport</keyword>
<evidence type="ECO:0000256" key="1">
    <source>
        <dbReference type="ARBA" id="ARBA00004571"/>
    </source>
</evidence>